<dbReference type="PROSITE" id="PS50011">
    <property type="entry name" value="PROTEIN_KINASE_DOM"/>
    <property type="match status" value="1"/>
</dbReference>
<reference evidence="8" key="1">
    <citation type="submission" date="2025-08" db="UniProtKB">
        <authorList>
            <consortium name="RefSeq"/>
        </authorList>
    </citation>
    <scope>IDENTIFICATION</scope>
</reference>
<sequence>MGILWSSAASIVTGRPVRTMREFRLPGGQRESCTGELIEENVYQMNLKRGKTEFETRFRGNTSPLVNIKDNFSIVGFLCSGAWGSVYKVTNLNDRTKCALKVMKKECFRGDRTPLKKVVINEKRLQWALVNQFCVPLFSAYQDSENLYLVMEFAKYGELERFCRTPNTMSENTIRIIVGQIILGLEYLHFCGVIYRDLKPENILVFRDGYLKLGDFGLARPLKGRATTFAGTPEFMAPEMQGPRSSYGLEVDYWALGIVMYQLFYFDHPFSDGSRSRDQLFRNIKERALTFPGVRENEALRPRDEFLKGLLDKDPRRRLGIHGGDLKKHEYFDGFSFFKLQRKQIKIKVLMGPVRCEPVAGHEFLPEPGRRQSMNYFDSF</sequence>
<evidence type="ECO:0000256" key="5">
    <source>
        <dbReference type="ARBA" id="ARBA00022840"/>
    </source>
</evidence>
<keyword evidence="5" id="KW-0067">ATP-binding</keyword>
<evidence type="ECO:0000256" key="2">
    <source>
        <dbReference type="ARBA" id="ARBA00022679"/>
    </source>
</evidence>
<dbReference type="KEGG" id="goe:100902507"/>
<dbReference type="SUPFAM" id="SSF56112">
    <property type="entry name" value="Protein kinase-like (PK-like)"/>
    <property type="match status" value="1"/>
</dbReference>
<dbReference type="GO" id="GO:0005952">
    <property type="term" value="C:cAMP-dependent protein kinase complex"/>
    <property type="evidence" value="ECO:0007669"/>
    <property type="project" value="TreeGrafter"/>
</dbReference>
<feature type="domain" description="Protein kinase" evidence="6">
    <location>
        <begin position="72"/>
        <end position="332"/>
    </location>
</feature>
<dbReference type="GO" id="GO:0005524">
    <property type="term" value="F:ATP binding"/>
    <property type="evidence" value="ECO:0007669"/>
    <property type="project" value="UniProtKB-KW"/>
</dbReference>
<dbReference type="Gene3D" id="1.10.510.10">
    <property type="entry name" value="Transferase(Phosphotransferase) domain 1"/>
    <property type="match status" value="1"/>
</dbReference>
<dbReference type="PANTHER" id="PTHR24353">
    <property type="entry name" value="CYCLIC NUCLEOTIDE-DEPENDENT PROTEIN KINASE"/>
    <property type="match status" value="1"/>
</dbReference>
<dbReference type="Proteomes" id="UP000694867">
    <property type="component" value="Unplaced"/>
</dbReference>
<dbReference type="Pfam" id="PF00069">
    <property type="entry name" value="Pkinase"/>
    <property type="match status" value="1"/>
</dbReference>
<keyword evidence="2" id="KW-0808">Transferase</keyword>
<keyword evidence="7" id="KW-1185">Reference proteome</keyword>
<organism evidence="7 8">
    <name type="scientific">Galendromus occidentalis</name>
    <name type="common">western predatory mite</name>
    <dbReference type="NCBI Taxonomy" id="34638"/>
    <lineage>
        <taxon>Eukaryota</taxon>
        <taxon>Metazoa</taxon>
        <taxon>Ecdysozoa</taxon>
        <taxon>Arthropoda</taxon>
        <taxon>Chelicerata</taxon>
        <taxon>Arachnida</taxon>
        <taxon>Acari</taxon>
        <taxon>Parasitiformes</taxon>
        <taxon>Mesostigmata</taxon>
        <taxon>Gamasina</taxon>
        <taxon>Phytoseioidea</taxon>
        <taxon>Phytoseiidae</taxon>
        <taxon>Typhlodrominae</taxon>
        <taxon>Galendromus</taxon>
    </lineage>
</organism>
<gene>
    <name evidence="8" type="primary">LOC100902507</name>
</gene>
<dbReference type="InterPro" id="IPR000719">
    <property type="entry name" value="Prot_kinase_dom"/>
</dbReference>
<dbReference type="SMART" id="SM00220">
    <property type="entry name" value="S_TKc"/>
    <property type="match status" value="1"/>
</dbReference>
<proteinExistence type="predicted"/>
<dbReference type="InterPro" id="IPR011009">
    <property type="entry name" value="Kinase-like_dom_sf"/>
</dbReference>
<dbReference type="PROSITE" id="PS00108">
    <property type="entry name" value="PROTEIN_KINASE_ST"/>
    <property type="match status" value="1"/>
</dbReference>
<protein>
    <submittedName>
        <fullName evidence="8">cAMP-dependent protein kinase catalytic subunit gamma-like</fullName>
    </submittedName>
</protein>
<keyword evidence="4" id="KW-0418">Kinase</keyword>
<dbReference type="PANTHER" id="PTHR24353:SF143">
    <property type="entry name" value="PROTEIN KINASE DOMAIN-CONTAINING PROTEIN"/>
    <property type="match status" value="1"/>
</dbReference>
<keyword evidence="1" id="KW-0723">Serine/threonine-protein kinase</keyword>
<dbReference type="Gene3D" id="3.30.200.20">
    <property type="entry name" value="Phosphorylase Kinase, domain 1"/>
    <property type="match status" value="1"/>
</dbReference>
<evidence type="ECO:0000313" key="8">
    <source>
        <dbReference type="RefSeq" id="XP_003745967.1"/>
    </source>
</evidence>
<dbReference type="InterPro" id="IPR008271">
    <property type="entry name" value="Ser/Thr_kinase_AS"/>
</dbReference>
<evidence type="ECO:0000256" key="1">
    <source>
        <dbReference type="ARBA" id="ARBA00022527"/>
    </source>
</evidence>
<evidence type="ECO:0000256" key="4">
    <source>
        <dbReference type="ARBA" id="ARBA00022777"/>
    </source>
</evidence>
<accession>A0AAJ6QWE9</accession>
<keyword evidence="3" id="KW-0547">Nucleotide-binding</keyword>
<dbReference type="AlphaFoldDB" id="A0AAJ6QWE9"/>
<name>A0AAJ6QWE9_9ACAR</name>
<dbReference type="GeneID" id="100902507"/>
<evidence type="ECO:0000313" key="7">
    <source>
        <dbReference type="Proteomes" id="UP000694867"/>
    </source>
</evidence>
<evidence type="ECO:0000259" key="6">
    <source>
        <dbReference type="PROSITE" id="PS50011"/>
    </source>
</evidence>
<dbReference type="GO" id="GO:0004691">
    <property type="term" value="F:cAMP-dependent protein kinase activity"/>
    <property type="evidence" value="ECO:0007669"/>
    <property type="project" value="TreeGrafter"/>
</dbReference>
<evidence type="ECO:0000256" key="3">
    <source>
        <dbReference type="ARBA" id="ARBA00022741"/>
    </source>
</evidence>
<dbReference type="RefSeq" id="XP_003745967.1">
    <property type="nucleotide sequence ID" value="XM_003745919.1"/>
</dbReference>